<name>A0ABV0VGV7_9TELE</name>
<keyword evidence="2" id="KW-1185">Reference proteome</keyword>
<protein>
    <submittedName>
        <fullName evidence="1">Uncharacterized protein</fullName>
    </submittedName>
</protein>
<comment type="caution">
    <text evidence="1">The sequence shown here is derived from an EMBL/GenBank/DDBJ whole genome shotgun (WGS) entry which is preliminary data.</text>
</comment>
<reference evidence="1 2" key="1">
    <citation type="submission" date="2021-06" db="EMBL/GenBank/DDBJ databases">
        <authorList>
            <person name="Palmer J.M."/>
        </authorList>
    </citation>
    <scope>NUCLEOTIDE SEQUENCE [LARGE SCALE GENOMIC DNA]</scope>
    <source>
        <strain evidence="2">if_2019</strain>
        <tissue evidence="1">Muscle</tissue>
    </source>
</reference>
<dbReference type="Proteomes" id="UP001482620">
    <property type="component" value="Unassembled WGS sequence"/>
</dbReference>
<gene>
    <name evidence="1" type="ORF">ILYODFUR_019546</name>
</gene>
<evidence type="ECO:0000313" key="2">
    <source>
        <dbReference type="Proteomes" id="UP001482620"/>
    </source>
</evidence>
<evidence type="ECO:0000313" key="1">
    <source>
        <dbReference type="EMBL" id="MEQ2255987.1"/>
    </source>
</evidence>
<dbReference type="EMBL" id="JAHRIQ010106231">
    <property type="protein sequence ID" value="MEQ2255987.1"/>
    <property type="molecule type" value="Genomic_DNA"/>
</dbReference>
<proteinExistence type="predicted"/>
<organism evidence="1 2">
    <name type="scientific">Ilyodon furcidens</name>
    <name type="common">goldbreast splitfin</name>
    <dbReference type="NCBI Taxonomy" id="33524"/>
    <lineage>
        <taxon>Eukaryota</taxon>
        <taxon>Metazoa</taxon>
        <taxon>Chordata</taxon>
        <taxon>Craniata</taxon>
        <taxon>Vertebrata</taxon>
        <taxon>Euteleostomi</taxon>
        <taxon>Actinopterygii</taxon>
        <taxon>Neopterygii</taxon>
        <taxon>Teleostei</taxon>
        <taxon>Neoteleostei</taxon>
        <taxon>Acanthomorphata</taxon>
        <taxon>Ovalentaria</taxon>
        <taxon>Atherinomorphae</taxon>
        <taxon>Cyprinodontiformes</taxon>
        <taxon>Goodeidae</taxon>
        <taxon>Ilyodon</taxon>
    </lineage>
</organism>
<sequence>MFLQRPLVKNAPTSFKPSLKNSPGNSTVNHLLQPQTFPLTEITKDYCNNFIGFCSTKNHTIRSALTNICCTFTNSSPRNRFLSSSTASHQTDKILHLCT</sequence>
<accession>A0ABV0VGV7</accession>